<dbReference type="Proteomes" id="UP001597302">
    <property type="component" value="Unassembled WGS sequence"/>
</dbReference>
<keyword evidence="1" id="KW-0812">Transmembrane</keyword>
<evidence type="ECO:0008006" key="4">
    <source>
        <dbReference type="Google" id="ProtNLM"/>
    </source>
</evidence>
<gene>
    <name evidence="2" type="ORF">ACFQ5P_00275</name>
</gene>
<keyword evidence="3" id="KW-1185">Reference proteome</keyword>
<feature type="transmembrane region" description="Helical" evidence="1">
    <location>
        <begin position="66"/>
        <end position="87"/>
    </location>
</feature>
<evidence type="ECO:0000256" key="1">
    <source>
        <dbReference type="SAM" id="Phobius"/>
    </source>
</evidence>
<reference evidence="3" key="1">
    <citation type="journal article" date="2019" name="Int. J. Syst. Evol. Microbiol.">
        <title>The Global Catalogue of Microorganisms (GCM) 10K type strain sequencing project: providing services to taxonomists for standard genome sequencing and annotation.</title>
        <authorList>
            <consortium name="The Broad Institute Genomics Platform"/>
            <consortium name="The Broad Institute Genome Sequencing Center for Infectious Disease"/>
            <person name="Wu L."/>
            <person name="Ma J."/>
        </authorList>
    </citation>
    <scope>NUCLEOTIDE SEQUENCE [LARGE SCALE GENOMIC DNA]</scope>
    <source>
        <strain evidence="3">CCM 8875</strain>
    </source>
</reference>
<sequence>MIDIIKARLHDSTLLRTLFYLRIKSPFSKRYNYIYPLIATSSLIAFLFFAPISVGYWRDGGFFPKLAPLLSILFPFYIASLAAVSTFSGSTEIDKTFPEDSRGRSVYLPMRGKMGEIELIEITQRHFLSLLFGYCCIVSLVLLFVASLSSLVSVGIPIEGVKTRWWFSNITFGVFLFLFFQMLTLTLFAVYYLSDKIHRTSSVTGNEVLKSTDAPPDDKE</sequence>
<keyword evidence="1" id="KW-1133">Transmembrane helix</keyword>
<keyword evidence="1" id="KW-0472">Membrane</keyword>
<name>A0ABW4DRX9_9RHOB</name>
<organism evidence="2 3">
    <name type="scientific">Paracoccus nototheniae</name>
    <dbReference type="NCBI Taxonomy" id="2489002"/>
    <lineage>
        <taxon>Bacteria</taxon>
        <taxon>Pseudomonadati</taxon>
        <taxon>Pseudomonadota</taxon>
        <taxon>Alphaproteobacteria</taxon>
        <taxon>Rhodobacterales</taxon>
        <taxon>Paracoccaceae</taxon>
        <taxon>Paracoccus</taxon>
    </lineage>
</organism>
<protein>
    <recommendedName>
        <fullName evidence="4">ABC-2 type transporter domain-containing protein</fullName>
    </recommendedName>
</protein>
<comment type="caution">
    <text evidence="2">The sequence shown here is derived from an EMBL/GenBank/DDBJ whole genome shotgun (WGS) entry which is preliminary data.</text>
</comment>
<accession>A0ABW4DRX9</accession>
<feature type="transmembrane region" description="Helical" evidence="1">
    <location>
        <begin position="33"/>
        <end position="54"/>
    </location>
</feature>
<evidence type="ECO:0000313" key="2">
    <source>
        <dbReference type="EMBL" id="MFD1479718.1"/>
    </source>
</evidence>
<proteinExistence type="predicted"/>
<dbReference type="RefSeq" id="WP_131573683.1">
    <property type="nucleotide sequence ID" value="NZ_CBCSAJ010000057.1"/>
</dbReference>
<feature type="transmembrane region" description="Helical" evidence="1">
    <location>
        <begin position="170"/>
        <end position="193"/>
    </location>
</feature>
<evidence type="ECO:0000313" key="3">
    <source>
        <dbReference type="Proteomes" id="UP001597302"/>
    </source>
</evidence>
<dbReference type="EMBL" id="JBHTOQ010000003">
    <property type="protein sequence ID" value="MFD1479718.1"/>
    <property type="molecule type" value="Genomic_DNA"/>
</dbReference>
<feature type="transmembrane region" description="Helical" evidence="1">
    <location>
        <begin position="131"/>
        <end position="158"/>
    </location>
</feature>